<dbReference type="PANTHER" id="PTHR36181">
    <property type="entry name" value="INTRON-ENCODED ENDONUCLEASE AI3-RELATED"/>
    <property type="match status" value="1"/>
</dbReference>
<dbReference type="InterPro" id="IPR004860">
    <property type="entry name" value="LAGLIDADG_dom"/>
</dbReference>
<organism evidence="2 3">
    <name type="scientific">Candidatus Kaiserbacteria bacterium RIFCSPHIGHO2_01_FULL_56_24</name>
    <dbReference type="NCBI Taxonomy" id="1798487"/>
    <lineage>
        <taxon>Bacteria</taxon>
        <taxon>Candidatus Kaiseribacteriota</taxon>
    </lineage>
</organism>
<dbReference type="EMBL" id="MFLA01000021">
    <property type="protein sequence ID" value="OGG59279.1"/>
    <property type="molecule type" value="Genomic_DNA"/>
</dbReference>
<evidence type="ECO:0000313" key="3">
    <source>
        <dbReference type="Proteomes" id="UP000176377"/>
    </source>
</evidence>
<dbReference type="Gene3D" id="3.10.28.10">
    <property type="entry name" value="Homing endonucleases"/>
    <property type="match status" value="1"/>
</dbReference>
<gene>
    <name evidence="2" type="ORF">A2765_06720</name>
</gene>
<dbReference type="PANTHER" id="PTHR36181:SF2">
    <property type="entry name" value="INTRON-ENCODED ENDONUCLEASE AI3-RELATED"/>
    <property type="match status" value="1"/>
</dbReference>
<dbReference type="AlphaFoldDB" id="A0A1F6DCX5"/>
<evidence type="ECO:0000313" key="2">
    <source>
        <dbReference type="EMBL" id="OGG59279.1"/>
    </source>
</evidence>
<protein>
    <recommendedName>
        <fullName evidence="1">Homing endonuclease LAGLIDADG domain-containing protein</fullName>
    </recommendedName>
</protein>
<proteinExistence type="predicted"/>
<dbReference type="SUPFAM" id="SSF55608">
    <property type="entry name" value="Homing endonucleases"/>
    <property type="match status" value="1"/>
</dbReference>
<comment type="caution">
    <text evidence="2">The sequence shown here is derived from an EMBL/GenBank/DDBJ whole genome shotgun (WGS) entry which is preliminary data.</text>
</comment>
<dbReference type="Pfam" id="PF00961">
    <property type="entry name" value="LAGLIDADG_1"/>
    <property type="match status" value="1"/>
</dbReference>
<accession>A0A1F6DCX5</accession>
<dbReference type="Proteomes" id="UP000176377">
    <property type="component" value="Unassembled WGS sequence"/>
</dbReference>
<name>A0A1F6DCX5_9BACT</name>
<evidence type="ECO:0000259" key="1">
    <source>
        <dbReference type="Pfam" id="PF00961"/>
    </source>
</evidence>
<dbReference type="InterPro" id="IPR051289">
    <property type="entry name" value="LAGLIDADG_Endonuclease"/>
</dbReference>
<sequence length="176" mass="20970">MKQPTDTGSQLRHSIALFHKKNARRTKPNVLSADYIVGLTDGEGSFTVFLNPPNKKHGSISYRVQCRYYIKMREDDLPLLEKVQKFWGFGKIYFQREYRENQRDNYRFEIFNYDLLKKVVVPFFKRHPLESKRAKDFELFCQILDLAIAKAHHTKDGLEKIMELKSQMHAWTRVVR</sequence>
<dbReference type="GO" id="GO:0004519">
    <property type="term" value="F:endonuclease activity"/>
    <property type="evidence" value="ECO:0007669"/>
    <property type="project" value="InterPro"/>
</dbReference>
<reference evidence="2 3" key="1">
    <citation type="journal article" date="2016" name="Nat. Commun.">
        <title>Thousands of microbial genomes shed light on interconnected biogeochemical processes in an aquifer system.</title>
        <authorList>
            <person name="Anantharaman K."/>
            <person name="Brown C.T."/>
            <person name="Hug L.A."/>
            <person name="Sharon I."/>
            <person name="Castelle C.J."/>
            <person name="Probst A.J."/>
            <person name="Thomas B.C."/>
            <person name="Singh A."/>
            <person name="Wilkins M.J."/>
            <person name="Karaoz U."/>
            <person name="Brodie E.L."/>
            <person name="Williams K.H."/>
            <person name="Hubbard S.S."/>
            <person name="Banfield J.F."/>
        </authorList>
    </citation>
    <scope>NUCLEOTIDE SEQUENCE [LARGE SCALE GENOMIC DNA]</scope>
</reference>
<feature type="domain" description="Homing endonuclease LAGLIDADG" evidence="1">
    <location>
        <begin position="36"/>
        <end position="143"/>
    </location>
</feature>
<dbReference type="InterPro" id="IPR027434">
    <property type="entry name" value="Homing_endonucl"/>
</dbReference>